<evidence type="ECO:0000313" key="2">
    <source>
        <dbReference type="Proteomes" id="UP000076502"/>
    </source>
</evidence>
<organism evidence="1 2">
    <name type="scientific">Dufourea novaeangliae</name>
    <name type="common">Sweat bee</name>
    <dbReference type="NCBI Taxonomy" id="178035"/>
    <lineage>
        <taxon>Eukaryota</taxon>
        <taxon>Metazoa</taxon>
        <taxon>Ecdysozoa</taxon>
        <taxon>Arthropoda</taxon>
        <taxon>Hexapoda</taxon>
        <taxon>Insecta</taxon>
        <taxon>Pterygota</taxon>
        <taxon>Neoptera</taxon>
        <taxon>Endopterygota</taxon>
        <taxon>Hymenoptera</taxon>
        <taxon>Apocrita</taxon>
        <taxon>Aculeata</taxon>
        <taxon>Apoidea</taxon>
        <taxon>Anthophila</taxon>
        <taxon>Halictidae</taxon>
        <taxon>Rophitinae</taxon>
        <taxon>Dufourea</taxon>
    </lineage>
</organism>
<protein>
    <submittedName>
        <fullName evidence="1">N-acetylmuramoyl-L-alanine amidase</fullName>
    </submittedName>
</protein>
<dbReference type="Proteomes" id="UP000076502">
    <property type="component" value="Unassembled WGS sequence"/>
</dbReference>
<dbReference type="OrthoDB" id="10256829at2759"/>
<dbReference type="EMBL" id="KQ435078">
    <property type="protein sequence ID" value="KZC14463.1"/>
    <property type="molecule type" value="Genomic_DNA"/>
</dbReference>
<name>A0A154PRG2_DUFNO</name>
<gene>
    <name evidence="1" type="ORF">WN55_06923</name>
</gene>
<sequence length="821" mass="91090">LLISIVFTLAIYGQENAVRNLSPSLRECYENKFLLQRDNRLPHTLNTFISILRKIENTEGLNMDLRTLSVALLHRFRQDGIVPNPLVPVQDGVTPYAPNAFQFSRHAQTLRIIPGNALQFPNNSITDVERCTLHFMISSSIEIFQRGDEAKVCRYANAYRYARSADGNDEVTNETTNNDVETLTSDEIKTMTNRKDGGAKVTVDPNSYYPELPPNHPDVARMIALPPQSKCPVENGVIKTPWGASSPGLVLSAIAAATQPETFPLQEVQPDLSEKSNANLSGLTVDNKWFSTLAGDLAEVALILGPTAEKIGVGVTGNWNSTALPRWRFLNSNDKLQMTTAEIRGDLDGLILANEINKWYSKIPGLKLSQIFDMYYSAQGFFDSSIRACNRRTLFTSVAPNDTMTAQTYSAALLLSPDLAKVTLDSARIKKFSVEAVNELAVYIPTSMNKDLSCTDTDRLNDFHKMAVDLTIILDTNWAFSAIQPILATLLENIELNQFNSNFTLINGQDGTEIINSTHSILDFYAYNSTHYDNMTHGFDLAKSLDKLKQRLMDKLDNERNQGVGIARSDIVLIIPYMSTISNGDKEYSLQNILQMREQIPDTTVLIMAYGSKDTWSDLVQNSATDLFSISIGDTEEALSPLTGLVTRMKQVPKRLINTQCGSNYATTGFSNAYNDYIAPNGTQFYKLHPNYFFQHEGSATVKIQGANSDSLSICSAREPLHSNPMERESLKSCVSVTGEAHSITVSCADATYIHQCPPLYISVTANSTSASSLCTDRHLCRYPNSIKYTISYENLVCVSSAHKIAFNSFILIVLLTFINL</sequence>
<reference evidence="1 2" key="1">
    <citation type="submission" date="2015-07" db="EMBL/GenBank/DDBJ databases">
        <title>The genome of Dufourea novaeangliae.</title>
        <authorList>
            <person name="Pan H."/>
            <person name="Kapheim K."/>
        </authorList>
    </citation>
    <scope>NUCLEOTIDE SEQUENCE [LARGE SCALE GENOMIC DNA]</scope>
    <source>
        <strain evidence="1">0120121106</strain>
        <tissue evidence="1">Whole body</tissue>
    </source>
</reference>
<keyword evidence="2" id="KW-1185">Reference proteome</keyword>
<dbReference type="AlphaFoldDB" id="A0A154PRG2"/>
<feature type="non-terminal residue" evidence="1">
    <location>
        <position position="1"/>
    </location>
</feature>
<proteinExistence type="predicted"/>
<accession>A0A154PRG2</accession>
<evidence type="ECO:0000313" key="1">
    <source>
        <dbReference type="EMBL" id="KZC14463.1"/>
    </source>
</evidence>